<accession>A0AAV2NKB9</accession>
<sequence length="88" mass="10231">MSFYNRRRFRLLCLEPTMRRLLLRFVGVANKGVLHGPVCGFDEQEMQNSMEQPCLEQVPTFFSLSTWQGNLHLGHGRRYSPFASVRLA</sequence>
<evidence type="ECO:0000313" key="2">
    <source>
        <dbReference type="Proteomes" id="UP001497644"/>
    </source>
</evidence>
<proteinExistence type="predicted"/>
<gene>
    <name evidence="1" type="ORF">LPLAT_LOCUS6268</name>
</gene>
<name>A0AAV2NKB9_9HYME</name>
<evidence type="ECO:0008006" key="3">
    <source>
        <dbReference type="Google" id="ProtNLM"/>
    </source>
</evidence>
<protein>
    <recommendedName>
        <fullName evidence="3">Secreted protein</fullName>
    </recommendedName>
</protein>
<dbReference type="AlphaFoldDB" id="A0AAV2NKB9"/>
<organism evidence="1 2">
    <name type="scientific">Lasius platythorax</name>
    <dbReference type="NCBI Taxonomy" id="488582"/>
    <lineage>
        <taxon>Eukaryota</taxon>
        <taxon>Metazoa</taxon>
        <taxon>Ecdysozoa</taxon>
        <taxon>Arthropoda</taxon>
        <taxon>Hexapoda</taxon>
        <taxon>Insecta</taxon>
        <taxon>Pterygota</taxon>
        <taxon>Neoptera</taxon>
        <taxon>Endopterygota</taxon>
        <taxon>Hymenoptera</taxon>
        <taxon>Apocrita</taxon>
        <taxon>Aculeata</taxon>
        <taxon>Formicoidea</taxon>
        <taxon>Formicidae</taxon>
        <taxon>Formicinae</taxon>
        <taxon>Lasius</taxon>
        <taxon>Lasius</taxon>
    </lineage>
</organism>
<dbReference type="EMBL" id="OZ034825">
    <property type="protein sequence ID" value="CAL1680205.1"/>
    <property type="molecule type" value="Genomic_DNA"/>
</dbReference>
<reference evidence="1" key="1">
    <citation type="submission" date="2024-04" db="EMBL/GenBank/DDBJ databases">
        <authorList>
            <consortium name="Molecular Ecology Group"/>
        </authorList>
    </citation>
    <scope>NUCLEOTIDE SEQUENCE</scope>
</reference>
<evidence type="ECO:0000313" key="1">
    <source>
        <dbReference type="EMBL" id="CAL1680205.1"/>
    </source>
</evidence>
<dbReference type="Proteomes" id="UP001497644">
    <property type="component" value="Chromosome 2"/>
</dbReference>
<keyword evidence="2" id="KW-1185">Reference proteome</keyword>